<organism evidence="1 2">
    <name type="scientific">Hypholoma sublateritium (strain FD-334 SS-4)</name>
    <dbReference type="NCBI Taxonomy" id="945553"/>
    <lineage>
        <taxon>Eukaryota</taxon>
        <taxon>Fungi</taxon>
        <taxon>Dikarya</taxon>
        <taxon>Basidiomycota</taxon>
        <taxon>Agaricomycotina</taxon>
        <taxon>Agaricomycetes</taxon>
        <taxon>Agaricomycetidae</taxon>
        <taxon>Agaricales</taxon>
        <taxon>Agaricineae</taxon>
        <taxon>Strophariaceae</taxon>
        <taxon>Hypholoma</taxon>
    </lineage>
</organism>
<reference evidence="2" key="1">
    <citation type="submission" date="2014-04" db="EMBL/GenBank/DDBJ databases">
        <title>Evolutionary Origins and Diversification of the Mycorrhizal Mutualists.</title>
        <authorList>
            <consortium name="DOE Joint Genome Institute"/>
            <consortium name="Mycorrhizal Genomics Consortium"/>
            <person name="Kohler A."/>
            <person name="Kuo A."/>
            <person name="Nagy L.G."/>
            <person name="Floudas D."/>
            <person name="Copeland A."/>
            <person name="Barry K.W."/>
            <person name="Cichocki N."/>
            <person name="Veneault-Fourrey C."/>
            <person name="LaButti K."/>
            <person name="Lindquist E.A."/>
            <person name="Lipzen A."/>
            <person name="Lundell T."/>
            <person name="Morin E."/>
            <person name="Murat C."/>
            <person name="Riley R."/>
            <person name="Ohm R."/>
            <person name="Sun H."/>
            <person name="Tunlid A."/>
            <person name="Henrissat B."/>
            <person name="Grigoriev I.V."/>
            <person name="Hibbett D.S."/>
            <person name="Martin F."/>
        </authorList>
    </citation>
    <scope>NUCLEOTIDE SEQUENCE [LARGE SCALE GENOMIC DNA]</scope>
    <source>
        <strain evidence="2">FD-334 SS-4</strain>
    </source>
</reference>
<feature type="non-terminal residue" evidence="1">
    <location>
        <position position="1"/>
    </location>
</feature>
<keyword evidence="2" id="KW-1185">Reference proteome</keyword>
<proteinExistence type="predicted"/>
<feature type="non-terminal residue" evidence="1">
    <location>
        <position position="159"/>
    </location>
</feature>
<gene>
    <name evidence="1" type="ORF">HYPSUDRAFT_1088315</name>
</gene>
<dbReference type="PANTHER" id="PTHR33481">
    <property type="entry name" value="REVERSE TRANSCRIPTASE"/>
    <property type="match status" value="1"/>
</dbReference>
<protein>
    <recommendedName>
        <fullName evidence="3">Reverse transcriptase domain-containing protein</fullName>
    </recommendedName>
</protein>
<dbReference type="OrthoDB" id="412006at2759"/>
<dbReference type="AlphaFoldDB" id="A0A0D2MDK6"/>
<dbReference type="Proteomes" id="UP000054270">
    <property type="component" value="Unassembled WGS sequence"/>
</dbReference>
<dbReference type="PANTHER" id="PTHR33481:SF1">
    <property type="entry name" value="ENDONUCLEASE_EXONUCLEASE_PHOSPHATASE DOMAIN-CONTAINING PROTEIN-RELATED"/>
    <property type="match status" value="1"/>
</dbReference>
<evidence type="ECO:0000313" key="2">
    <source>
        <dbReference type="Proteomes" id="UP000054270"/>
    </source>
</evidence>
<dbReference type="STRING" id="945553.A0A0D2MDK6"/>
<name>A0A0D2MDK6_HYPSF</name>
<evidence type="ECO:0000313" key="1">
    <source>
        <dbReference type="EMBL" id="KJA21598.1"/>
    </source>
</evidence>
<dbReference type="OMA" id="CTDILAP"/>
<dbReference type="EMBL" id="KN817557">
    <property type="protein sequence ID" value="KJA21598.1"/>
    <property type="molecule type" value="Genomic_DNA"/>
</dbReference>
<accession>A0A0D2MDK6</accession>
<evidence type="ECO:0008006" key="3">
    <source>
        <dbReference type="Google" id="ProtNLM"/>
    </source>
</evidence>
<sequence>GRTRIPALKKRNADGNITEAQDNSEKSRILHKMFFYDQPTDTGIDENFQYQEPAFQFRYISDNQIKRVAKQLNPYKAPGLNDISNAVLTHCSEQLAPYLGPIYRATFSLEHYPDKWKRYETVVLRKPGKPDYKEPSAYRPIALLDVIAKLLSACVKETL</sequence>